<dbReference type="Proteomes" id="UP000481861">
    <property type="component" value="Unassembled WGS sequence"/>
</dbReference>
<comment type="caution">
    <text evidence="2">The sequence shown here is derived from an EMBL/GenBank/DDBJ whole genome shotgun (WGS) entry which is preliminary data.</text>
</comment>
<accession>A0A7C8M9N0</accession>
<sequence length="240" mass="27426">MPRQLPWLNKGSKIKTQVKAPPKAAKKAEVPSDIDDDFFAGTILETSRNGKERAQSQESDDDLPALPAHSSRKGKGKEPIGRRRVPSSSPPPIVAQLPPPAKELMRPGVDKFDLRDDEWRMVEDEFLHTAKLFTQHLHLEEYELLKKNMEEKKAVARPVVRDAKPSVESQFKERAKTQGKAQRRAMKDFFRASPPRDDGKEDGRKEQAERLAKRRAEREKEKETEQRKAVNVGDIPTFLF</sequence>
<evidence type="ECO:0000313" key="3">
    <source>
        <dbReference type="Proteomes" id="UP000481861"/>
    </source>
</evidence>
<proteinExistence type="predicted"/>
<feature type="compositionally biased region" description="Basic and acidic residues" evidence="1">
    <location>
        <begin position="156"/>
        <end position="176"/>
    </location>
</feature>
<feature type="region of interest" description="Disordered" evidence="1">
    <location>
        <begin position="156"/>
        <end position="240"/>
    </location>
</feature>
<dbReference type="OrthoDB" id="5374569at2759"/>
<name>A0A7C8M9N0_9PLEO</name>
<dbReference type="AlphaFoldDB" id="A0A7C8M9N0"/>
<feature type="compositionally biased region" description="Pro residues" evidence="1">
    <location>
        <begin position="88"/>
        <end position="101"/>
    </location>
</feature>
<feature type="compositionally biased region" description="Basic and acidic residues" evidence="1">
    <location>
        <begin position="185"/>
        <end position="228"/>
    </location>
</feature>
<protein>
    <submittedName>
        <fullName evidence="2">Uncharacterized protein</fullName>
    </submittedName>
</protein>
<evidence type="ECO:0000313" key="2">
    <source>
        <dbReference type="EMBL" id="KAF2869803.1"/>
    </source>
</evidence>
<reference evidence="2 3" key="1">
    <citation type="submission" date="2020-01" db="EMBL/GenBank/DDBJ databases">
        <authorList>
            <consortium name="DOE Joint Genome Institute"/>
            <person name="Haridas S."/>
            <person name="Albert R."/>
            <person name="Binder M."/>
            <person name="Bloem J."/>
            <person name="Labutti K."/>
            <person name="Salamov A."/>
            <person name="Andreopoulos B."/>
            <person name="Baker S.E."/>
            <person name="Barry K."/>
            <person name="Bills G."/>
            <person name="Bluhm B.H."/>
            <person name="Cannon C."/>
            <person name="Castanera R."/>
            <person name="Culley D.E."/>
            <person name="Daum C."/>
            <person name="Ezra D."/>
            <person name="Gonzalez J.B."/>
            <person name="Henrissat B."/>
            <person name="Kuo A."/>
            <person name="Liang C."/>
            <person name="Lipzen A."/>
            <person name="Lutzoni F."/>
            <person name="Magnuson J."/>
            <person name="Mondo S."/>
            <person name="Nolan M."/>
            <person name="Ohm R."/>
            <person name="Pangilinan J."/>
            <person name="Park H.-J.H."/>
            <person name="Ramirez L."/>
            <person name="Alfaro M."/>
            <person name="Sun H."/>
            <person name="Tritt A."/>
            <person name="Yoshinaga Y."/>
            <person name="Zwiers L.-H.L."/>
            <person name="Turgeon B.G."/>
            <person name="Goodwin S.B."/>
            <person name="Spatafora J.W."/>
            <person name="Crous P.W."/>
            <person name="Grigoriev I.V."/>
        </authorList>
    </citation>
    <scope>NUCLEOTIDE SEQUENCE [LARGE SCALE GENOMIC DNA]</scope>
    <source>
        <strain evidence="2 3">CBS 611.86</strain>
    </source>
</reference>
<evidence type="ECO:0000256" key="1">
    <source>
        <dbReference type="SAM" id="MobiDB-lite"/>
    </source>
</evidence>
<organism evidence="2 3">
    <name type="scientific">Massariosphaeria phaeospora</name>
    <dbReference type="NCBI Taxonomy" id="100035"/>
    <lineage>
        <taxon>Eukaryota</taxon>
        <taxon>Fungi</taxon>
        <taxon>Dikarya</taxon>
        <taxon>Ascomycota</taxon>
        <taxon>Pezizomycotina</taxon>
        <taxon>Dothideomycetes</taxon>
        <taxon>Pleosporomycetidae</taxon>
        <taxon>Pleosporales</taxon>
        <taxon>Pleosporales incertae sedis</taxon>
        <taxon>Massariosphaeria</taxon>
    </lineage>
</organism>
<gene>
    <name evidence="2" type="ORF">BDV95DRAFT_629706</name>
</gene>
<feature type="region of interest" description="Disordered" evidence="1">
    <location>
        <begin position="1"/>
        <end position="109"/>
    </location>
</feature>
<dbReference type="EMBL" id="JAADJZ010000015">
    <property type="protein sequence ID" value="KAF2869803.1"/>
    <property type="molecule type" value="Genomic_DNA"/>
</dbReference>
<keyword evidence="3" id="KW-1185">Reference proteome</keyword>